<dbReference type="Proteomes" id="UP000094828">
    <property type="component" value="Unassembled WGS sequence"/>
</dbReference>
<reference evidence="1 2" key="1">
    <citation type="submission" date="2016-05" db="EMBL/GenBank/DDBJ databases">
        <title>Genomic and physiological characterization of Planctopirus sp. isolated from fresh water lake.</title>
        <authorList>
            <person name="Subhash Y."/>
            <person name="Ramana C."/>
        </authorList>
    </citation>
    <scope>NUCLEOTIDE SEQUENCE [LARGE SCALE GENOMIC DNA]</scope>
    <source>
        <strain evidence="1 2">JC280</strain>
    </source>
</reference>
<evidence type="ECO:0000313" key="2">
    <source>
        <dbReference type="Proteomes" id="UP000094828"/>
    </source>
</evidence>
<dbReference type="AlphaFoldDB" id="A0A1C3EHP0"/>
<dbReference type="RefSeq" id="WP_068847271.1">
    <property type="nucleotide sequence ID" value="NZ_LYDR01000063.1"/>
</dbReference>
<name>A0A1C3EHP0_9PLAN</name>
<sequence length="83" mass="9325">MPSPNGFDSRLDSLVTEIRTVKSDEIALPGDFATPEFISWLHEHASEATQVRYDRTPTGFCRTIMAREADLQRFLAGSRRASP</sequence>
<dbReference type="EMBL" id="LYDR01000063">
    <property type="protein sequence ID" value="ODA32754.1"/>
    <property type="molecule type" value="Genomic_DNA"/>
</dbReference>
<comment type="caution">
    <text evidence="1">The sequence shown here is derived from an EMBL/GenBank/DDBJ whole genome shotgun (WGS) entry which is preliminary data.</text>
</comment>
<gene>
    <name evidence="1" type="ORF">A6X21_20685</name>
</gene>
<protein>
    <submittedName>
        <fullName evidence="1">Uncharacterized protein</fullName>
    </submittedName>
</protein>
<proteinExistence type="predicted"/>
<dbReference type="OrthoDB" id="215069at2"/>
<evidence type="ECO:0000313" key="1">
    <source>
        <dbReference type="EMBL" id="ODA32754.1"/>
    </source>
</evidence>
<dbReference type="STRING" id="1841610.A6X21_20685"/>
<keyword evidence="2" id="KW-1185">Reference proteome</keyword>
<accession>A0A1C3EHP0</accession>
<organism evidence="1 2">
    <name type="scientific">Planctopirus hydrillae</name>
    <dbReference type="NCBI Taxonomy" id="1841610"/>
    <lineage>
        <taxon>Bacteria</taxon>
        <taxon>Pseudomonadati</taxon>
        <taxon>Planctomycetota</taxon>
        <taxon>Planctomycetia</taxon>
        <taxon>Planctomycetales</taxon>
        <taxon>Planctomycetaceae</taxon>
        <taxon>Planctopirus</taxon>
    </lineage>
</organism>